<organism evidence="1 2">
    <name type="scientific">Araneus ventricosus</name>
    <name type="common">Orbweaver spider</name>
    <name type="synonym">Epeira ventricosa</name>
    <dbReference type="NCBI Taxonomy" id="182803"/>
    <lineage>
        <taxon>Eukaryota</taxon>
        <taxon>Metazoa</taxon>
        <taxon>Ecdysozoa</taxon>
        <taxon>Arthropoda</taxon>
        <taxon>Chelicerata</taxon>
        <taxon>Arachnida</taxon>
        <taxon>Araneae</taxon>
        <taxon>Araneomorphae</taxon>
        <taxon>Entelegynae</taxon>
        <taxon>Araneoidea</taxon>
        <taxon>Araneidae</taxon>
        <taxon>Araneus</taxon>
    </lineage>
</organism>
<gene>
    <name evidence="1" type="ORF">AVEN_241672_1</name>
</gene>
<evidence type="ECO:0000313" key="2">
    <source>
        <dbReference type="Proteomes" id="UP000499080"/>
    </source>
</evidence>
<reference evidence="1 2" key="1">
    <citation type="journal article" date="2019" name="Sci. Rep.">
        <title>Orb-weaving spider Araneus ventricosus genome elucidates the spidroin gene catalogue.</title>
        <authorList>
            <person name="Kono N."/>
            <person name="Nakamura H."/>
            <person name="Ohtoshi R."/>
            <person name="Moran D.A.P."/>
            <person name="Shinohara A."/>
            <person name="Yoshida Y."/>
            <person name="Fujiwara M."/>
            <person name="Mori M."/>
            <person name="Tomita M."/>
            <person name="Arakawa K."/>
        </authorList>
    </citation>
    <scope>NUCLEOTIDE SEQUENCE [LARGE SCALE GENOMIC DNA]</scope>
</reference>
<proteinExistence type="predicted"/>
<protein>
    <submittedName>
        <fullName evidence="1">Uncharacterized protein</fullName>
    </submittedName>
</protein>
<name>A0A4Y2IXC7_ARAVE</name>
<keyword evidence="2" id="KW-1185">Reference proteome</keyword>
<dbReference type="AlphaFoldDB" id="A0A4Y2IXC7"/>
<dbReference type="Proteomes" id="UP000499080">
    <property type="component" value="Unassembled WGS sequence"/>
</dbReference>
<sequence>MLRTTLLRFNMLTLRTECKARGKNFNLNNTDTATTVESYPALPRPASIPEREQKPVDWTRGQLDEFNAIGRVEKNAVFPRIRP</sequence>
<accession>A0A4Y2IXC7</accession>
<evidence type="ECO:0000313" key="1">
    <source>
        <dbReference type="EMBL" id="GBM81526.1"/>
    </source>
</evidence>
<dbReference type="EMBL" id="BGPR01108016">
    <property type="protein sequence ID" value="GBM81526.1"/>
    <property type="molecule type" value="Genomic_DNA"/>
</dbReference>
<comment type="caution">
    <text evidence="1">The sequence shown here is derived from an EMBL/GenBank/DDBJ whole genome shotgun (WGS) entry which is preliminary data.</text>
</comment>